<keyword evidence="3" id="KW-1185">Reference proteome</keyword>
<dbReference type="RefSeq" id="WP_164351920.1">
    <property type="nucleotide sequence ID" value="NZ_JAABNT010000001.1"/>
</dbReference>
<name>A0A6P0C6N4_9RHOB</name>
<feature type="transmembrane region" description="Helical" evidence="1">
    <location>
        <begin position="12"/>
        <end position="32"/>
    </location>
</feature>
<sequence length="144" mass="16395">MSTDFTYHRQGRSLRAGLIVLAIWLALAGAYFVLDAALWIVGFLAFFTLPALWDLYRNPPSGLTLTDQEIRWFTGKRTAQVALEEIERVRLDTRLDFSVRVTLVLQTGAKIRLPFEATPPHQALEDALNAHGLTTRRTHFQLMQ</sequence>
<keyword evidence="1" id="KW-0472">Membrane</keyword>
<keyword evidence="1" id="KW-0812">Transmembrane</keyword>
<keyword evidence="1" id="KW-1133">Transmembrane helix</keyword>
<comment type="caution">
    <text evidence="2">The sequence shown here is derived from an EMBL/GenBank/DDBJ whole genome shotgun (WGS) entry which is preliminary data.</text>
</comment>
<dbReference type="Proteomes" id="UP000468591">
    <property type="component" value="Unassembled WGS sequence"/>
</dbReference>
<evidence type="ECO:0008006" key="4">
    <source>
        <dbReference type="Google" id="ProtNLM"/>
    </source>
</evidence>
<evidence type="ECO:0000313" key="2">
    <source>
        <dbReference type="EMBL" id="NEK21080.1"/>
    </source>
</evidence>
<evidence type="ECO:0000313" key="3">
    <source>
        <dbReference type="Proteomes" id="UP000468591"/>
    </source>
</evidence>
<gene>
    <name evidence="2" type="ORF">GV827_01505</name>
</gene>
<dbReference type="EMBL" id="JAABNT010000001">
    <property type="protein sequence ID" value="NEK21080.1"/>
    <property type="molecule type" value="Genomic_DNA"/>
</dbReference>
<reference evidence="2 3" key="1">
    <citation type="submission" date="2020-01" db="EMBL/GenBank/DDBJ databases">
        <title>Sulfitobacter sediminilitoris sp. nov., isolated from a tidal flat.</title>
        <authorList>
            <person name="Park S."/>
            <person name="Yoon J.-H."/>
        </authorList>
    </citation>
    <scope>NUCLEOTIDE SEQUENCE [LARGE SCALE GENOMIC DNA]</scope>
    <source>
        <strain evidence="2 3">JBTF-M27</strain>
    </source>
</reference>
<evidence type="ECO:0000256" key="1">
    <source>
        <dbReference type="SAM" id="Phobius"/>
    </source>
</evidence>
<organism evidence="2 3">
    <name type="scientific">Sulfitobacter sediminilitoris</name>
    <dbReference type="NCBI Taxonomy" id="2698830"/>
    <lineage>
        <taxon>Bacteria</taxon>
        <taxon>Pseudomonadati</taxon>
        <taxon>Pseudomonadota</taxon>
        <taxon>Alphaproteobacteria</taxon>
        <taxon>Rhodobacterales</taxon>
        <taxon>Roseobacteraceae</taxon>
        <taxon>Sulfitobacter</taxon>
    </lineage>
</organism>
<dbReference type="AlphaFoldDB" id="A0A6P0C6N4"/>
<proteinExistence type="predicted"/>
<accession>A0A6P0C6N4</accession>
<protein>
    <recommendedName>
        <fullName evidence="4">DUF2244 domain-containing protein</fullName>
    </recommendedName>
</protein>